<name>U2G228_9GAMM</name>
<sequence>MKNTVIALGLAVVPLVGFAAPNDTPGAPSYSYFQGDWVVDGNAHGTGQDYDGYALEGSVAITPNVFVNGRYDWLDVDSSAFDANRTSIGVGANDFYDFGRGDGTGIGYYGQVSFERLNLENVPGTGGRDADSNGYGADVGLRWMVDRQIEINPHVGWVDYGDLGSGLGDADGVRYGVRALGYLNEAVALTADFQASDIETSRRDIGFDNEIRVGARVNF</sequence>
<dbReference type="OrthoDB" id="7067876at2"/>
<accession>U2G228</accession>
<reference evidence="2 3" key="2">
    <citation type="journal article" date="2013" name="PLoS ONE">
        <title>INDIGO - INtegrated Data Warehouse of MIcrobial GenOmes with Examples from the Red Sea Extremophiles.</title>
        <authorList>
            <person name="Alam I."/>
            <person name="Antunes A."/>
            <person name="Kamau A.A."/>
            <person name="Ba Alawi W."/>
            <person name="Kalkatawi M."/>
            <person name="Stingl U."/>
            <person name="Bajic V.B."/>
        </authorList>
    </citation>
    <scope>NUCLEOTIDE SEQUENCE [LARGE SCALE GENOMIC DNA]</scope>
    <source>
        <strain evidence="2 3">E1L3A</strain>
    </source>
</reference>
<dbReference type="STRING" id="1033802.SSPSH_000832"/>
<dbReference type="EMBL" id="AFNV02000004">
    <property type="protein sequence ID" value="ERJ20273.1"/>
    <property type="molecule type" value="Genomic_DNA"/>
</dbReference>
<evidence type="ECO:0000313" key="2">
    <source>
        <dbReference type="EMBL" id="ERJ20273.1"/>
    </source>
</evidence>
<reference evidence="2 3" key="1">
    <citation type="journal article" date="2011" name="J. Bacteriol.">
        <title>Genome sequence of Salinisphaera shabanensis, a gammaproteobacterium from the harsh, variable environment of the brine-seawater interface of the Shaban Deep in the Red Sea.</title>
        <authorList>
            <person name="Antunes A."/>
            <person name="Alam I."/>
            <person name="Bajic V.B."/>
            <person name="Stingl U."/>
        </authorList>
    </citation>
    <scope>NUCLEOTIDE SEQUENCE [LARGE SCALE GENOMIC DNA]</scope>
    <source>
        <strain evidence="2 3">E1L3A</strain>
    </source>
</reference>
<dbReference type="AlphaFoldDB" id="U2G228"/>
<evidence type="ECO:0000256" key="1">
    <source>
        <dbReference type="SAM" id="SignalP"/>
    </source>
</evidence>
<proteinExistence type="predicted"/>
<feature type="chain" id="PRO_5004628203" evidence="1">
    <location>
        <begin position="20"/>
        <end position="219"/>
    </location>
</feature>
<comment type="caution">
    <text evidence="2">The sequence shown here is derived from an EMBL/GenBank/DDBJ whole genome shotgun (WGS) entry which is preliminary data.</text>
</comment>
<dbReference type="RefSeq" id="WP_021031389.1">
    <property type="nucleotide sequence ID" value="NZ_AFNV02000004.1"/>
</dbReference>
<feature type="signal peptide" evidence="1">
    <location>
        <begin position="1"/>
        <end position="19"/>
    </location>
</feature>
<gene>
    <name evidence="2" type="ORF">SSPSH_000832</name>
</gene>
<protein>
    <submittedName>
        <fullName evidence="2">Porin family outer membrane protein</fullName>
    </submittedName>
</protein>
<evidence type="ECO:0000313" key="3">
    <source>
        <dbReference type="Proteomes" id="UP000006242"/>
    </source>
</evidence>
<keyword evidence="3" id="KW-1185">Reference proteome</keyword>
<organism evidence="2 3">
    <name type="scientific">Salinisphaera shabanensis E1L3A</name>
    <dbReference type="NCBI Taxonomy" id="1033802"/>
    <lineage>
        <taxon>Bacteria</taxon>
        <taxon>Pseudomonadati</taxon>
        <taxon>Pseudomonadota</taxon>
        <taxon>Gammaproteobacteria</taxon>
        <taxon>Salinisphaerales</taxon>
        <taxon>Salinisphaeraceae</taxon>
        <taxon>Salinisphaera</taxon>
    </lineage>
</organism>
<dbReference type="Proteomes" id="UP000006242">
    <property type="component" value="Unassembled WGS sequence"/>
</dbReference>
<keyword evidence="1" id="KW-0732">Signal</keyword>
<dbReference type="eggNOG" id="ENOG50338WV">
    <property type="taxonomic scope" value="Bacteria"/>
</dbReference>